<dbReference type="AlphaFoldDB" id="A0A1F7X6F9"/>
<feature type="transmembrane region" description="Helical" evidence="1">
    <location>
        <begin position="6"/>
        <end position="32"/>
    </location>
</feature>
<evidence type="ECO:0000313" key="2">
    <source>
        <dbReference type="EMBL" id="OGM10607.1"/>
    </source>
</evidence>
<gene>
    <name evidence="2" type="ORF">A2159_03200</name>
</gene>
<name>A0A1F7X6F9_9BACT</name>
<keyword evidence="1" id="KW-0812">Transmembrane</keyword>
<comment type="caution">
    <text evidence="2">The sequence shown here is derived from an EMBL/GenBank/DDBJ whole genome shotgun (WGS) entry which is preliminary data.</text>
</comment>
<evidence type="ECO:0000256" key="1">
    <source>
        <dbReference type="SAM" id="Phobius"/>
    </source>
</evidence>
<dbReference type="Pfam" id="PF14584">
    <property type="entry name" value="DUF4446"/>
    <property type="match status" value="1"/>
</dbReference>
<protein>
    <recommendedName>
        <fullName evidence="4">DUF4446 domain-containing protein</fullName>
    </recommendedName>
</protein>
<keyword evidence="1" id="KW-1133">Transmembrane helix</keyword>
<accession>A0A1F7X6F9</accession>
<evidence type="ECO:0008006" key="4">
    <source>
        <dbReference type="Google" id="ProtNLM"/>
    </source>
</evidence>
<sequence length="151" mass="17764">MQITYILFAIFFIWGLILSYFVFKIFHFFSILSKGLEQRKLIDIITKVLDIEKDNKKKIQEIEVIFKDFEHKSNSYIQKIGLVRFNPFTEMGGDQSFSLSLLNFQNSGVIITGLHMRDRTRMYVKRIDNGKSEIELSKEEEKSLKLAQGKK</sequence>
<dbReference type="InterPro" id="IPR027981">
    <property type="entry name" value="DUF4446"/>
</dbReference>
<keyword evidence="1" id="KW-0472">Membrane</keyword>
<organism evidence="2 3">
    <name type="scientific">Candidatus Woesebacteria bacterium RBG_13_34_9</name>
    <dbReference type="NCBI Taxonomy" id="1802477"/>
    <lineage>
        <taxon>Bacteria</taxon>
        <taxon>Candidatus Woeseibacteriota</taxon>
    </lineage>
</organism>
<proteinExistence type="predicted"/>
<dbReference type="EMBL" id="MGFP01000004">
    <property type="protein sequence ID" value="OGM10607.1"/>
    <property type="molecule type" value="Genomic_DNA"/>
</dbReference>
<reference evidence="2 3" key="1">
    <citation type="journal article" date="2016" name="Nat. Commun.">
        <title>Thousands of microbial genomes shed light on interconnected biogeochemical processes in an aquifer system.</title>
        <authorList>
            <person name="Anantharaman K."/>
            <person name="Brown C.T."/>
            <person name="Hug L.A."/>
            <person name="Sharon I."/>
            <person name="Castelle C.J."/>
            <person name="Probst A.J."/>
            <person name="Thomas B.C."/>
            <person name="Singh A."/>
            <person name="Wilkins M.J."/>
            <person name="Karaoz U."/>
            <person name="Brodie E.L."/>
            <person name="Williams K.H."/>
            <person name="Hubbard S.S."/>
            <person name="Banfield J.F."/>
        </authorList>
    </citation>
    <scope>NUCLEOTIDE SEQUENCE [LARGE SCALE GENOMIC DNA]</scope>
</reference>
<evidence type="ECO:0000313" key="3">
    <source>
        <dbReference type="Proteomes" id="UP000179219"/>
    </source>
</evidence>
<dbReference type="Proteomes" id="UP000179219">
    <property type="component" value="Unassembled WGS sequence"/>
</dbReference>